<accession>A0A0S4LL15</accession>
<evidence type="ECO:0000256" key="3">
    <source>
        <dbReference type="ARBA" id="ARBA00012053"/>
    </source>
</evidence>
<evidence type="ECO:0000256" key="7">
    <source>
        <dbReference type="ARBA" id="ARBA00023244"/>
    </source>
</evidence>
<dbReference type="Pfam" id="PF00490">
    <property type="entry name" value="ALAD"/>
    <property type="match status" value="1"/>
</dbReference>
<dbReference type="STRING" id="1742972.COMA1_30148"/>
<dbReference type="OrthoDB" id="9805001at2"/>
<evidence type="ECO:0000256" key="10">
    <source>
        <dbReference type="PIRSR" id="PIRSR001415-2"/>
    </source>
</evidence>
<comment type="catalytic activity">
    <reaction evidence="8 12">
        <text>2 5-aminolevulinate = porphobilinogen + 2 H2O + H(+)</text>
        <dbReference type="Rhea" id="RHEA:24064"/>
        <dbReference type="ChEBI" id="CHEBI:15377"/>
        <dbReference type="ChEBI" id="CHEBI:15378"/>
        <dbReference type="ChEBI" id="CHEBI:58126"/>
        <dbReference type="ChEBI" id="CHEBI:356416"/>
        <dbReference type="EC" id="4.2.1.24"/>
    </reaction>
</comment>
<dbReference type="PRINTS" id="PR00144">
    <property type="entry name" value="DALDHYDRTASE"/>
</dbReference>
<proteinExistence type="inferred from homology"/>
<dbReference type="FunFam" id="3.20.20.70:FF:000019">
    <property type="entry name" value="Delta-aminolevulinic acid dehydratase"/>
    <property type="match status" value="1"/>
</dbReference>
<feature type="binding site" evidence="10">
    <location>
        <position position="274"/>
    </location>
    <ligand>
        <name>5-aminolevulinate</name>
        <dbReference type="ChEBI" id="CHEBI:356416"/>
        <label>2</label>
    </ligand>
</feature>
<keyword evidence="7 12" id="KW-0627">Porphyrin biosynthesis</keyword>
<evidence type="ECO:0000256" key="13">
    <source>
        <dbReference type="RuleBase" id="RU004161"/>
    </source>
</evidence>
<evidence type="ECO:0000256" key="12">
    <source>
        <dbReference type="RuleBase" id="RU000515"/>
    </source>
</evidence>
<comment type="similarity">
    <text evidence="2 13">Belongs to the ALAD family.</text>
</comment>
<evidence type="ECO:0000256" key="5">
    <source>
        <dbReference type="ARBA" id="ARBA00023133"/>
    </source>
</evidence>
<protein>
    <recommendedName>
        <fullName evidence="4 12">Delta-aminolevulinic acid dehydratase</fullName>
        <ecNumber evidence="3 12">4.2.1.24</ecNumber>
    </recommendedName>
</protein>
<feature type="binding site" evidence="11">
    <location>
        <position position="233"/>
    </location>
    <ligand>
        <name>Mg(2+)</name>
        <dbReference type="ChEBI" id="CHEBI:18420"/>
    </ligand>
</feature>
<evidence type="ECO:0000256" key="8">
    <source>
        <dbReference type="ARBA" id="ARBA00047651"/>
    </source>
</evidence>
<feature type="binding site" evidence="10">
    <location>
        <position position="217"/>
    </location>
    <ligand>
        <name>5-aminolevulinate</name>
        <dbReference type="ChEBI" id="CHEBI:356416"/>
        <label>1</label>
    </ligand>
</feature>
<dbReference type="EC" id="4.2.1.24" evidence="3 12"/>
<dbReference type="GO" id="GO:0004655">
    <property type="term" value="F:porphobilinogen synthase activity"/>
    <property type="evidence" value="ECO:0007669"/>
    <property type="project" value="UniProtKB-EC"/>
</dbReference>
<evidence type="ECO:0000313" key="15">
    <source>
        <dbReference type="Proteomes" id="UP000199032"/>
    </source>
</evidence>
<evidence type="ECO:0000256" key="4">
    <source>
        <dbReference type="ARBA" id="ARBA00020771"/>
    </source>
</evidence>
<dbReference type="InterPro" id="IPR013785">
    <property type="entry name" value="Aldolase_TIM"/>
</dbReference>
<keyword evidence="11" id="KW-0479">Metal-binding</keyword>
<reference evidence="14 15" key="1">
    <citation type="submission" date="2015-10" db="EMBL/GenBank/DDBJ databases">
        <authorList>
            <person name="Gilbert D.G."/>
        </authorList>
    </citation>
    <scope>NUCLEOTIDE SEQUENCE [LARGE SCALE GENOMIC DNA]</scope>
    <source>
        <strain evidence="14">COMA1</strain>
    </source>
</reference>
<evidence type="ECO:0000256" key="1">
    <source>
        <dbReference type="ARBA" id="ARBA00004694"/>
    </source>
</evidence>
<evidence type="ECO:0000256" key="2">
    <source>
        <dbReference type="ARBA" id="ARBA00008055"/>
    </source>
</evidence>
<gene>
    <name evidence="14" type="primary">hemB</name>
    <name evidence="14" type="ORF">COMA1_30148</name>
</gene>
<evidence type="ECO:0000256" key="6">
    <source>
        <dbReference type="ARBA" id="ARBA00023239"/>
    </source>
</evidence>
<dbReference type="PANTHER" id="PTHR11458">
    <property type="entry name" value="DELTA-AMINOLEVULINIC ACID DEHYDRATASE"/>
    <property type="match status" value="1"/>
</dbReference>
<dbReference type="PANTHER" id="PTHR11458:SF0">
    <property type="entry name" value="DELTA-AMINOLEVULINIC ACID DEHYDRATASE"/>
    <property type="match status" value="1"/>
</dbReference>
<dbReference type="InterPro" id="IPR001731">
    <property type="entry name" value="ALAD"/>
</dbReference>
<dbReference type="GO" id="GO:0006782">
    <property type="term" value="P:protoporphyrinogen IX biosynthetic process"/>
    <property type="evidence" value="ECO:0007669"/>
    <property type="project" value="UniProtKB-UniPathway"/>
</dbReference>
<evidence type="ECO:0000256" key="9">
    <source>
        <dbReference type="PIRSR" id="PIRSR001415-1"/>
    </source>
</evidence>
<feature type="binding site" evidence="10">
    <location>
        <position position="205"/>
    </location>
    <ligand>
        <name>5-aminolevulinate</name>
        <dbReference type="ChEBI" id="CHEBI:356416"/>
        <label>1</label>
    </ligand>
</feature>
<organism evidence="14 15">
    <name type="scientific">Candidatus Nitrospira nitrosa</name>
    <dbReference type="NCBI Taxonomy" id="1742972"/>
    <lineage>
        <taxon>Bacteria</taxon>
        <taxon>Pseudomonadati</taxon>
        <taxon>Nitrospirota</taxon>
        <taxon>Nitrospiria</taxon>
        <taxon>Nitrospirales</taxon>
        <taxon>Nitrospiraceae</taxon>
        <taxon>Nitrospira</taxon>
    </lineage>
</organism>
<dbReference type="SUPFAM" id="SSF51569">
    <property type="entry name" value="Aldolase"/>
    <property type="match status" value="1"/>
</dbReference>
<keyword evidence="5" id="KW-0350">Heme biosynthesis</keyword>
<dbReference type="SMART" id="SM01004">
    <property type="entry name" value="ALAD"/>
    <property type="match status" value="1"/>
</dbReference>
<dbReference type="AlphaFoldDB" id="A0A0S4LL15"/>
<evidence type="ECO:0000256" key="11">
    <source>
        <dbReference type="PIRSR" id="PIRSR001415-5"/>
    </source>
</evidence>
<dbReference type="NCBIfam" id="NF006762">
    <property type="entry name" value="PRK09283.1"/>
    <property type="match status" value="1"/>
</dbReference>
<feature type="active site" description="Schiff-base intermediate with substrate" evidence="9">
    <location>
        <position position="248"/>
    </location>
</feature>
<dbReference type="GO" id="GO:0005829">
    <property type="term" value="C:cytosol"/>
    <property type="evidence" value="ECO:0007669"/>
    <property type="project" value="TreeGrafter"/>
</dbReference>
<name>A0A0S4LL15_9BACT</name>
<keyword evidence="6 12" id="KW-0456">Lyase</keyword>
<dbReference type="PIRSF" id="PIRSF001415">
    <property type="entry name" value="Porphbilin_synth"/>
    <property type="match status" value="1"/>
</dbReference>
<keyword evidence="11" id="KW-0460">Magnesium</keyword>
<keyword evidence="15" id="KW-1185">Reference proteome</keyword>
<dbReference type="GO" id="GO:0008270">
    <property type="term" value="F:zinc ion binding"/>
    <property type="evidence" value="ECO:0007669"/>
    <property type="project" value="TreeGrafter"/>
</dbReference>
<sequence>MGFPIHRLRRLRQQEPLRRMVRETHLSPADFIAPLFVIEGHDRREAIGSMPGQYRLSIDLLVKEAAELRTFGIPAIILFGIPASKDERGSSGLDPNGIVQRAVKAVKQQVPDLMVITDVCIDEYTSHGHCGIVRDGKILNDETLDCLTAMALTHAEAGADMVAPSDMMDGRVAAIRRELDRAGFADLPIMAYAAKFSSCFYAPFRDAAHSMPHFGDRQSYQMDPANAREALREIDLDIKEGADIIMVKPALPYLDIIATARRRILLPLAAYQVSGEYSMIKAAAQAGWLDESRAMMESLLAIKRAGADLILTYFAKDAAQLLRSPQ</sequence>
<dbReference type="CDD" id="cd00384">
    <property type="entry name" value="ALAD_PBGS"/>
    <property type="match status" value="1"/>
</dbReference>
<dbReference type="RefSeq" id="WP_090749165.1">
    <property type="nucleotide sequence ID" value="NZ_CZQA01000009.1"/>
</dbReference>
<dbReference type="Gene3D" id="3.20.20.70">
    <property type="entry name" value="Aldolase class I"/>
    <property type="match status" value="1"/>
</dbReference>
<feature type="active site" description="Schiff-base intermediate with substrate" evidence="9">
    <location>
        <position position="195"/>
    </location>
</feature>
<comment type="pathway">
    <text evidence="1">Porphyrin-containing compound metabolism; protoporphyrin-IX biosynthesis; coproporphyrinogen-III from 5-aminolevulinate: step 1/4.</text>
</comment>
<comment type="subunit">
    <text evidence="12">Homooctamer.</text>
</comment>
<dbReference type="PROSITE" id="PS00169">
    <property type="entry name" value="D_ALA_DEHYDRATASE"/>
    <property type="match status" value="1"/>
</dbReference>
<evidence type="ECO:0000313" key="14">
    <source>
        <dbReference type="EMBL" id="CUS36619.1"/>
    </source>
</evidence>
<dbReference type="EMBL" id="CZQA01000009">
    <property type="protein sequence ID" value="CUS36619.1"/>
    <property type="molecule type" value="Genomic_DNA"/>
</dbReference>
<dbReference type="InterPro" id="IPR030656">
    <property type="entry name" value="ALAD_AS"/>
</dbReference>
<feature type="binding site" evidence="10">
    <location>
        <position position="313"/>
    </location>
    <ligand>
        <name>5-aminolevulinate</name>
        <dbReference type="ChEBI" id="CHEBI:356416"/>
        <label>2</label>
    </ligand>
</feature>
<dbReference type="UniPathway" id="UPA00251">
    <property type="reaction ID" value="UER00318"/>
</dbReference>
<dbReference type="Proteomes" id="UP000199032">
    <property type="component" value="Unassembled WGS sequence"/>
</dbReference>